<evidence type="ECO:0000256" key="1">
    <source>
        <dbReference type="SAM" id="SignalP"/>
    </source>
</evidence>
<dbReference type="AlphaFoldDB" id="A0A2M3ZWF5"/>
<evidence type="ECO:0000313" key="2">
    <source>
        <dbReference type="EMBL" id="MBW32790.1"/>
    </source>
</evidence>
<accession>A0A2M3ZWF5</accession>
<sequence>MPLLMLLLLLFVRLLAALHVKRNGALNKEPAVHQVAPIFFSLSFPPSHRSNRLGFRYRVTLQPVAFLLPRGISTGERFVRINR</sequence>
<name>A0A2M3ZWF5_9DIPT</name>
<feature type="signal peptide" evidence="1">
    <location>
        <begin position="1"/>
        <end position="17"/>
    </location>
</feature>
<reference evidence="2" key="1">
    <citation type="submission" date="2018-01" db="EMBL/GenBank/DDBJ databases">
        <title>An insight into the sialome of Amazonian anophelines.</title>
        <authorList>
            <person name="Ribeiro J.M."/>
            <person name="Scarpassa V."/>
            <person name="Calvo E."/>
        </authorList>
    </citation>
    <scope>NUCLEOTIDE SEQUENCE</scope>
    <source>
        <tissue evidence="2">Salivary glands</tissue>
    </source>
</reference>
<keyword evidence="1" id="KW-0732">Signal</keyword>
<feature type="chain" id="PRO_5014973304" evidence="1">
    <location>
        <begin position="18"/>
        <end position="83"/>
    </location>
</feature>
<protein>
    <submittedName>
        <fullName evidence="2">Putative secreted peptide</fullName>
    </submittedName>
</protein>
<proteinExistence type="predicted"/>
<dbReference type="EMBL" id="GGFM01012039">
    <property type="protein sequence ID" value="MBW32790.1"/>
    <property type="molecule type" value="Transcribed_RNA"/>
</dbReference>
<organism evidence="2">
    <name type="scientific">Anopheles braziliensis</name>
    <dbReference type="NCBI Taxonomy" id="58242"/>
    <lineage>
        <taxon>Eukaryota</taxon>
        <taxon>Metazoa</taxon>
        <taxon>Ecdysozoa</taxon>
        <taxon>Arthropoda</taxon>
        <taxon>Hexapoda</taxon>
        <taxon>Insecta</taxon>
        <taxon>Pterygota</taxon>
        <taxon>Neoptera</taxon>
        <taxon>Endopterygota</taxon>
        <taxon>Diptera</taxon>
        <taxon>Nematocera</taxon>
        <taxon>Culicoidea</taxon>
        <taxon>Culicidae</taxon>
        <taxon>Anophelinae</taxon>
        <taxon>Anopheles</taxon>
    </lineage>
</organism>